<reference evidence="3" key="1">
    <citation type="submission" date="2017-11" db="EMBL/GenBank/DDBJ databases">
        <title>Three new genomes from thermophilic consortium.</title>
        <authorList>
            <person name="Quaggio R."/>
            <person name="Amgarten D."/>
            <person name="Setubal J.C."/>
        </authorList>
    </citation>
    <scope>NUCLEOTIDE SEQUENCE</scope>
    <source>
        <strain evidence="3">ZCTH01-B2</strain>
    </source>
</reference>
<dbReference type="InterPro" id="IPR050248">
    <property type="entry name" value="Polysacc_deacetylase_ArnD"/>
</dbReference>
<dbReference type="Proteomes" id="UP000732377">
    <property type="component" value="Unassembled WGS sequence"/>
</dbReference>
<dbReference type="InterPro" id="IPR002509">
    <property type="entry name" value="NODB_dom"/>
</dbReference>
<dbReference type="Gene3D" id="3.20.20.370">
    <property type="entry name" value="Glycoside hydrolase/deacetylase"/>
    <property type="match status" value="1"/>
</dbReference>
<proteinExistence type="predicted"/>
<dbReference type="PANTHER" id="PTHR10587:SF137">
    <property type="entry name" value="4-DEOXY-4-FORMAMIDO-L-ARABINOSE-PHOSPHOUNDECAPRENOL DEFORMYLASE ARND-RELATED"/>
    <property type="match status" value="1"/>
</dbReference>
<dbReference type="EMBL" id="PIUK01000169">
    <property type="protein sequence ID" value="MBY6277367.1"/>
    <property type="molecule type" value="Genomic_DNA"/>
</dbReference>
<evidence type="ECO:0000256" key="1">
    <source>
        <dbReference type="SAM" id="MobiDB-lite"/>
    </source>
</evidence>
<gene>
    <name evidence="3" type="ORF">CWE10_14365</name>
</gene>
<feature type="region of interest" description="Disordered" evidence="1">
    <location>
        <begin position="1"/>
        <end position="30"/>
    </location>
</feature>
<evidence type="ECO:0000259" key="2">
    <source>
        <dbReference type="PROSITE" id="PS51677"/>
    </source>
</evidence>
<dbReference type="CDD" id="cd10959">
    <property type="entry name" value="CE4_NodB_like_3"/>
    <property type="match status" value="1"/>
</dbReference>
<dbReference type="GO" id="GO:0005975">
    <property type="term" value="P:carbohydrate metabolic process"/>
    <property type="evidence" value="ECO:0007669"/>
    <property type="project" value="InterPro"/>
</dbReference>
<evidence type="ECO:0000313" key="3">
    <source>
        <dbReference type="EMBL" id="MBY6277367.1"/>
    </source>
</evidence>
<dbReference type="InterPro" id="IPR011330">
    <property type="entry name" value="Glyco_hydro/deAcase_b/a-brl"/>
</dbReference>
<dbReference type="AlphaFoldDB" id="A0A953I2U8"/>
<sequence>MHRSSLLETENSPKKRSSPVFPGTIIPREGGTGVPDPMTLLLLTLFGYTGLPTLLARTGFRRALTGLPAVPPQVALTFDDGPDPVWTPRILEILDRFGVRATFFMLGSRAEAHPDLVRQVAAAGHEVGVHGYRHRPAALQGLRSTLADVEATVRVLTGILQRRPRYYRPPWGIFNLWTGIAARRHRLIPVVWSLHVAEWSRATTAHSIYLDAMRRAKPGTVLLLHDAAGPGSRPDAPAVVARALPRVIAGLRRRGLTPVSLSELLEPAERRVTDAPPGPDMGSPRP</sequence>
<feature type="compositionally biased region" description="Polar residues" evidence="1">
    <location>
        <begin position="1"/>
        <end position="10"/>
    </location>
</feature>
<organism evidence="3 4">
    <name type="scientific">Symbiobacterium thermophilum</name>
    <dbReference type="NCBI Taxonomy" id="2734"/>
    <lineage>
        <taxon>Bacteria</taxon>
        <taxon>Bacillati</taxon>
        <taxon>Bacillota</taxon>
        <taxon>Clostridia</taxon>
        <taxon>Eubacteriales</taxon>
        <taxon>Symbiobacteriaceae</taxon>
        <taxon>Symbiobacterium</taxon>
    </lineage>
</organism>
<accession>A0A953I2U8</accession>
<dbReference type="GO" id="GO:0016810">
    <property type="term" value="F:hydrolase activity, acting on carbon-nitrogen (but not peptide) bonds"/>
    <property type="evidence" value="ECO:0007669"/>
    <property type="project" value="InterPro"/>
</dbReference>
<dbReference type="SUPFAM" id="SSF88713">
    <property type="entry name" value="Glycoside hydrolase/deacetylase"/>
    <property type="match status" value="1"/>
</dbReference>
<dbReference type="PROSITE" id="PS51677">
    <property type="entry name" value="NODB"/>
    <property type="match status" value="1"/>
</dbReference>
<dbReference type="PANTHER" id="PTHR10587">
    <property type="entry name" value="GLYCOSYL TRANSFERASE-RELATED"/>
    <property type="match status" value="1"/>
</dbReference>
<evidence type="ECO:0000313" key="4">
    <source>
        <dbReference type="Proteomes" id="UP000732377"/>
    </source>
</evidence>
<feature type="region of interest" description="Disordered" evidence="1">
    <location>
        <begin position="267"/>
        <end position="286"/>
    </location>
</feature>
<protein>
    <submittedName>
        <fullName evidence="3">Polysaccharide deacetylase family protein</fullName>
    </submittedName>
</protein>
<feature type="domain" description="NodB homology" evidence="2">
    <location>
        <begin position="72"/>
        <end position="259"/>
    </location>
</feature>
<name>A0A953I2U8_SYMTR</name>
<dbReference type="Pfam" id="PF01522">
    <property type="entry name" value="Polysacc_deac_1"/>
    <property type="match status" value="1"/>
</dbReference>
<comment type="caution">
    <text evidence="3">The sequence shown here is derived from an EMBL/GenBank/DDBJ whole genome shotgun (WGS) entry which is preliminary data.</text>
</comment>